<reference evidence="3" key="1">
    <citation type="journal article" date="2019" name="Int. J. Syst. Evol. Microbiol.">
        <title>The Global Catalogue of Microorganisms (GCM) 10K type strain sequencing project: providing services to taxonomists for standard genome sequencing and annotation.</title>
        <authorList>
            <consortium name="The Broad Institute Genomics Platform"/>
            <consortium name="The Broad Institute Genome Sequencing Center for Infectious Disease"/>
            <person name="Wu L."/>
            <person name="Ma J."/>
        </authorList>
    </citation>
    <scope>NUCLEOTIDE SEQUENCE [LARGE SCALE GENOMIC DNA]</scope>
    <source>
        <strain evidence="3">JCM 18283</strain>
    </source>
</reference>
<protein>
    <recommendedName>
        <fullName evidence="4">TerB family tellurite resistance protein</fullName>
    </recommendedName>
</protein>
<keyword evidence="1" id="KW-0732">Signal</keyword>
<accession>A0ABP9FL81</accession>
<name>A0ABP9FL81_9SPHI</name>
<feature type="chain" id="PRO_5045275048" description="TerB family tellurite resistance protein" evidence="1">
    <location>
        <begin position="20"/>
        <end position="207"/>
    </location>
</feature>
<comment type="caution">
    <text evidence="2">The sequence shown here is derived from an EMBL/GenBank/DDBJ whole genome shotgun (WGS) entry which is preliminary data.</text>
</comment>
<evidence type="ECO:0008006" key="4">
    <source>
        <dbReference type="Google" id="ProtNLM"/>
    </source>
</evidence>
<evidence type="ECO:0000313" key="3">
    <source>
        <dbReference type="Proteomes" id="UP001501436"/>
    </source>
</evidence>
<evidence type="ECO:0000256" key="1">
    <source>
        <dbReference type="SAM" id="SignalP"/>
    </source>
</evidence>
<dbReference type="Proteomes" id="UP001501436">
    <property type="component" value="Unassembled WGS sequence"/>
</dbReference>
<keyword evidence="3" id="KW-1185">Reference proteome</keyword>
<sequence length="207" mass="23760">MKKYAIGVLLFIMAGTVKAQDQEIQQLLLNVEKLAQFKSILADMKKGYEVVSTGYNKVRDISQGNFSLHKTFLDGLLAVSPAVRNYRKVGEIVSYQLKLVSEYHTAFDRFKTDNNFAPDEIAYLGRTYNNLIDQSLKNLNELFNVVTAGKMRMTDDERIAAIDRIHADMQDKLMFLRTFNKSTTVLQMQRLKERNDAQAMRKIHGIN</sequence>
<gene>
    <name evidence="2" type="ORF">GCM10023313_06260</name>
</gene>
<evidence type="ECO:0000313" key="2">
    <source>
        <dbReference type="EMBL" id="GAA4906279.1"/>
    </source>
</evidence>
<organism evidence="2 3">
    <name type="scientific">Mucilaginibacter defluvii</name>
    <dbReference type="NCBI Taxonomy" id="1196019"/>
    <lineage>
        <taxon>Bacteria</taxon>
        <taxon>Pseudomonadati</taxon>
        <taxon>Bacteroidota</taxon>
        <taxon>Sphingobacteriia</taxon>
        <taxon>Sphingobacteriales</taxon>
        <taxon>Sphingobacteriaceae</taxon>
        <taxon>Mucilaginibacter</taxon>
    </lineage>
</organism>
<feature type="signal peptide" evidence="1">
    <location>
        <begin position="1"/>
        <end position="19"/>
    </location>
</feature>
<proteinExistence type="predicted"/>
<dbReference type="EMBL" id="BAABJI010000001">
    <property type="protein sequence ID" value="GAA4906279.1"/>
    <property type="molecule type" value="Genomic_DNA"/>
</dbReference>
<dbReference type="RefSeq" id="WP_345329445.1">
    <property type="nucleotide sequence ID" value="NZ_BAABJI010000001.1"/>
</dbReference>